<dbReference type="EMBL" id="HACG01006073">
    <property type="protein sequence ID" value="CEK52938.1"/>
    <property type="molecule type" value="Transcribed_RNA"/>
</dbReference>
<dbReference type="AlphaFoldDB" id="A0A0B6YA41"/>
<sequence length="59" mass="6971">MFHLHIIKPSNDTYDTEQSQAYKYSEDTNLDNTDEISLLYILIAQFHGKDNIYLQYGLQ</sequence>
<protein>
    <submittedName>
        <fullName evidence="1">Uncharacterized protein</fullName>
    </submittedName>
</protein>
<organism evidence="1">
    <name type="scientific">Arion vulgaris</name>
    <dbReference type="NCBI Taxonomy" id="1028688"/>
    <lineage>
        <taxon>Eukaryota</taxon>
        <taxon>Metazoa</taxon>
        <taxon>Spiralia</taxon>
        <taxon>Lophotrochozoa</taxon>
        <taxon>Mollusca</taxon>
        <taxon>Gastropoda</taxon>
        <taxon>Heterobranchia</taxon>
        <taxon>Euthyneura</taxon>
        <taxon>Panpulmonata</taxon>
        <taxon>Eupulmonata</taxon>
        <taxon>Stylommatophora</taxon>
        <taxon>Helicina</taxon>
        <taxon>Arionoidea</taxon>
        <taxon>Arionidae</taxon>
        <taxon>Arion</taxon>
    </lineage>
</organism>
<reference evidence="1" key="1">
    <citation type="submission" date="2014-12" db="EMBL/GenBank/DDBJ databases">
        <title>Insight into the proteome of Arion vulgaris.</title>
        <authorList>
            <person name="Aradska J."/>
            <person name="Bulat T."/>
            <person name="Smidak R."/>
            <person name="Sarate P."/>
            <person name="Gangsoo J."/>
            <person name="Sialana F."/>
            <person name="Bilban M."/>
            <person name="Lubec G."/>
        </authorList>
    </citation>
    <scope>NUCLEOTIDE SEQUENCE</scope>
    <source>
        <tissue evidence="1">Skin</tissue>
    </source>
</reference>
<gene>
    <name evidence="1" type="primary">ORF18524</name>
</gene>
<evidence type="ECO:0000313" key="1">
    <source>
        <dbReference type="EMBL" id="CEK52938.1"/>
    </source>
</evidence>
<name>A0A0B6YA41_9EUPU</name>
<proteinExistence type="predicted"/>
<accession>A0A0B6YA41</accession>